<keyword evidence="2" id="KW-0472">Membrane</keyword>
<gene>
    <name evidence="3" type="ORF">HMPREF9306_00886</name>
</gene>
<dbReference type="AlphaFoldDB" id="S2W2H5"/>
<comment type="caution">
    <text evidence="3">The sequence shown here is derived from an EMBL/GenBank/DDBJ whole genome shotgun (WGS) entry which is preliminary data.</text>
</comment>
<accession>S2W2H5</accession>
<proteinExistence type="predicted"/>
<dbReference type="EMBL" id="AGZR01000005">
    <property type="protein sequence ID" value="EPD33346.1"/>
    <property type="molecule type" value="Genomic_DNA"/>
</dbReference>
<feature type="compositionally biased region" description="Polar residues" evidence="1">
    <location>
        <begin position="299"/>
        <end position="309"/>
    </location>
</feature>
<evidence type="ECO:0000313" key="3">
    <source>
        <dbReference type="EMBL" id="EPD33346.1"/>
    </source>
</evidence>
<feature type="transmembrane region" description="Helical" evidence="2">
    <location>
        <begin position="188"/>
        <end position="209"/>
    </location>
</feature>
<dbReference type="Proteomes" id="UP000014417">
    <property type="component" value="Unassembled WGS sequence"/>
</dbReference>
<dbReference type="PATRIC" id="fig|883161.3.peg.881"/>
<evidence type="ECO:0000313" key="4">
    <source>
        <dbReference type="Proteomes" id="UP000014417"/>
    </source>
</evidence>
<evidence type="ECO:0000256" key="2">
    <source>
        <dbReference type="SAM" id="Phobius"/>
    </source>
</evidence>
<reference evidence="3 4" key="1">
    <citation type="submission" date="2013-04" db="EMBL/GenBank/DDBJ databases">
        <title>The Genome Sequence of Propionimicrobium lymphophilum ACS-093-V-SCH5.</title>
        <authorList>
            <consortium name="The Broad Institute Genomics Platform"/>
            <person name="Earl A."/>
            <person name="Ward D."/>
            <person name="Feldgarden M."/>
            <person name="Gevers D."/>
            <person name="Saerens B."/>
            <person name="Vaneechoutte M."/>
            <person name="Walker B."/>
            <person name="Young S."/>
            <person name="Zeng Q."/>
            <person name="Gargeya S."/>
            <person name="Fitzgerald M."/>
            <person name="Haas B."/>
            <person name="Abouelleil A."/>
            <person name="Allen A.W."/>
            <person name="Alvarado L."/>
            <person name="Arachchi H.M."/>
            <person name="Berlin A.M."/>
            <person name="Chapman S.B."/>
            <person name="Gainer-Dewar J."/>
            <person name="Goldberg J."/>
            <person name="Griggs A."/>
            <person name="Gujja S."/>
            <person name="Hansen M."/>
            <person name="Howarth C."/>
            <person name="Imamovic A."/>
            <person name="Ireland A."/>
            <person name="Larimer J."/>
            <person name="McCowan C."/>
            <person name="Murphy C."/>
            <person name="Pearson M."/>
            <person name="Poon T.W."/>
            <person name="Priest M."/>
            <person name="Roberts A."/>
            <person name="Saif S."/>
            <person name="Shea T."/>
            <person name="Sisk P."/>
            <person name="Sykes S."/>
            <person name="Wortman J."/>
            <person name="Nusbaum C."/>
            <person name="Birren B."/>
        </authorList>
    </citation>
    <scope>NUCLEOTIDE SEQUENCE [LARGE SCALE GENOMIC DNA]</scope>
    <source>
        <strain evidence="3 4">ACS-093-V-SCH5</strain>
    </source>
</reference>
<dbReference type="STRING" id="883161.HMPREF9306_00886"/>
<dbReference type="HOGENOM" id="CLU_911727_0_0_11"/>
<keyword evidence="4" id="KW-1185">Reference proteome</keyword>
<keyword evidence="2" id="KW-0812">Transmembrane</keyword>
<dbReference type="RefSeq" id="WP_016455720.1">
    <property type="nucleotide sequence ID" value="NZ_KE150269.1"/>
</dbReference>
<evidence type="ECO:0000256" key="1">
    <source>
        <dbReference type="SAM" id="MobiDB-lite"/>
    </source>
</evidence>
<organism evidence="3 4">
    <name type="scientific">Propionimicrobium lymphophilum ACS-093-V-SCH5</name>
    <dbReference type="NCBI Taxonomy" id="883161"/>
    <lineage>
        <taxon>Bacteria</taxon>
        <taxon>Bacillati</taxon>
        <taxon>Actinomycetota</taxon>
        <taxon>Actinomycetes</taxon>
        <taxon>Propionibacteriales</taxon>
        <taxon>Propionibacteriaceae</taxon>
        <taxon>Propionimicrobium</taxon>
    </lineage>
</organism>
<feature type="compositionally biased region" description="Low complexity" evidence="1">
    <location>
        <begin position="223"/>
        <end position="235"/>
    </location>
</feature>
<feature type="compositionally biased region" description="Polar residues" evidence="1">
    <location>
        <begin position="236"/>
        <end position="268"/>
    </location>
</feature>
<name>S2W2H5_9ACTN</name>
<feature type="region of interest" description="Disordered" evidence="1">
    <location>
        <begin position="215"/>
        <end position="309"/>
    </location>
</feature>
<protein>
    <submittedName>
        <fullName evidence="3">Uncharacterized protein</fullName>
    </submittedName>
</protein>
<keyword evidence="2" id="KW-1133">Transmembrane helix</keyword>
<sequence>MMHQPSSLPGSGPQAYPLLASDPPKIGSFWLDARMTASRGAVVYFGHSSFGSEVLLLRLNAGAAGDAAVRDRLSGEINKMHEQTVIAMGGEGQNRGRLSDKYDHEYDDPYLSGEEVAPWVALAYDGSERSIAEANRLLRTIDLSIPVSQDAGPDYLLPWEKDASTGRWRVWPLPWPGRHDRAGVLPILSAWLMTIVLAGLGLLIAVLLFQNTPPEQPQPPVPTQNQSQSSNDPSQGESESSADQKSSTPDQGESGESQSASPQDSRSASPGEGETARESEDPNADPSKQPSMNDEGESSQKPTNGRTKL</sequence>